<dbReference type="PROSITE" id="PS51419">
    <property type="entry name" value="RAB"/>
    <property type="match status" value="1"/>
</dbReference>
<evidence type="ECO:0000313" key="5">
    <source>
        <dbReference type="Proteomes" id="UP001234581"/>
    </source>
</evidence>
<dbReference type="FunFam" id="3.40.50.300:FF:001179">
    <property type="entry name" value="Rho family GTPase"/>
    <property type="match status" value="1"/>
</dbReference>
<dbReference type="SUPFAM" id="SSF52540">
    <property type="entry name" value="P-loop containing nucleoside triphosphate hydrolases"/>
    <property type="match status" value="1"/>
</dbReference>
<dbReference type="InterPro" id="IPR003578">
    <property type="entry name" value="Small_GTPase_Rho"/>
</dbReference>
<dbReference type="SMART" id="SM00173">
    <property type="entry name" value="RAS"/>
    <property type="match status" value="1"/>
</dbReference>
<dbReference type="CDD" id="cd00157">
    <property type="entry name" value="Rho"/>
    <property type="match status" value="1"/>
</dbReference>
<dbReference type="InterPro" id="IPR027417">
    <property type="entry name" value="P-loop_NTPase"/>
</dbReference>
<dbReference type="InterPro" id="IPR005225">
    <property type="entry name" value="Small_GTP-bd"/>
</dbReference>
<dbReference type="AlphaFoldDB" id="A0AAD8DJN7"/>
<evidence type="ECO:0000256" key="1">
    <source>
        <dbReference type="ARBA" id="ARBA00010142"/>
    </source>
</evidence>
<comment type="similarity">
    <text evidence="1">Belongs to the small GTPase superfamily. Rho family.</text>
</comment>
<dbReference type="GO" id="GO:0003924">
    <property type="term" value="F:GTPase activity"/>
    <property type="evidence" value="ECO:0007669"/>
    <property type="project" value="InterPro"/>
</dbReference>
<dbReference type="SMART" id="SM00174">
    <property type="entry name" value="RHO"/>
    <property type="match status" value="1"/>
</dbReference>
<keyword evidence="5" id="KW-1185">Reference proteome</keyword>
<dbReference type="GO" id="GO:0005525">
    <property type="term" value="F:GTP binding"/>
    <property type="evidence" value="ECO:0007669"/>
    <property type="project" value="UniProtKB-KW"/>
</dbReference>
<organism evidence="4 5">
    <name type="scientific">Lichtheimia ornata</name>
    <dbReference type="NCBI Taxonomy" id="688661"/>
    <lineage>
        <taxon>Eukaryota</taxon>
        <taxon>Fungi</taxon>
        <taxon>Fungi incertae sedis</taxon>
        <taxon>Mucoromycota</taxon>
        <taxon>Mucoromycotina</taxon>
        <taxon>Mucoromycetes</taxon>
        <taxon>Mucorales</taxon>
        <taxon>Lichtheimiaceae</taxon>
        <taxon>Lichtheimia</taxon>
    </lineage>
</organism>
<dbReference type="Pfam" id="PF00071">
    <property type="entry name" value="Ras"/>
    <property type="match status" value="1"/>
</dbReference>
<dbReference type="PANTHER" id="PTHR24072">
    <property type="entry name" value="RHO FAMILY GTPASE"/>
    <property type="match status" value="1"/>
</dbReference>
<dbReference type="RefSeq" id="XP_058349023.1">
    <property type="nucleotide sequence ID" value="XM_058480500.1"/>
</dbReference>
<dbReference type="PROSITE" id="PS51421">
    <property type="entry name" value="RAS"/>
    <property type="match status" value="1"/>
</dbReference>
<dbReference type="GO" id="GO:0007264">
    <property type="term" value="P:small GTPase-mediated signal transduction"/>
    <property type="evidence" value="ECO:0007669"/>
    <property type="project" value="InterPro"/>
</dbReference>
<dbReference type="EMBL" id="JARTCD010000001">
    <property type="protein sequence ID" value="KAJ8664111.1"/>
    <property type="molecule type" value="Genomic_DNA"/>
</dbReference>
<proteinExistence type="inferred from homology"/>
<evidence type="ECO:0000256" key="3">
    <source>
        <dbReference type="ARBA" id="ARBA00023134"/>
    </source>
</evidence>
<gene>
    <name evidence="4" type="ORF">O0I10_000389</name>
</gene>
<dbReference type="PROSITE" id="PS51420">
    <property type="entry name" value="RHO"/>
    <property type="match status" value="1"/>
</dbReference>
<dbReference type="InterPro" id="IPR001806">
    <property type="entry name" value="Small_GTPase"/>
</dbReference>
<keyword evidence="2" id="KW-0547">Nucleotide-binding</keyword>
<dbReference type="PRINTS" id="PR00449">
    <property type="entry name" value="RASTRNSFRMNG"/>
</dbReference>
<dbReference type="Gene3D" id="3.40.50.300">
    <property type="entry name" value="P-loop containing nucleotide triphosphate hydrolases"/>
    <property type="match status" value="1"/>
</dbReference>
<evidence type="ECO:0000313" key="4">
    <source>
        <dbReference type="EMBL" id="KAJ8664111.1"/>
    </source>
</evidence>
<dbReference type="GeneID" id="83207811"/>
<dbReference type="NCBIfam" id="TIGR00231">
    <property type="entry name" value="small_GTP"/>
    <property type="match status" value="1"/>
</dbReference>
<reference evidence="4 5" key="1">
    <citation type="submission" date="2023-03" db="EMBL/GenBank/DDBJ databases">
        <title>Genome sequence of Lichtheimia ornata CBS 291.66.</title>
        <authorList>
            <person name="Mohabir J.T."/>
            <person name="Shea T.P."/>
            <person name="Kurbessoian T."/>
            <person name="Berby B."/>
            <person name="Fontaine J."/>
            <person name="Livny J."/>
            <person name="Gnirke A."/>
            <person name="Stajich J.E."/>
            <person name="Cuomo C.A."/>
        </authorList>
    </citation>
    <scope>NUCLEOTIDE SEQUENCE [LARGE SCALE GENOMIC DNA]</scope>
    <source>
        <strain evidence="4">CBS 291.66</strain>
    </source>
</reference>
<comment type="caution">
    <text evidence="4">The sequence shown here is derived from an EMBL/GenBank/DDBJ whole genome shotgun (WGS) entry which is preliminary data.</text>
</comment>
<evidence type="ECO:0000256" key="2">
    <source>
        <dbReference type="ARBA" id="ARBA00022741"/>
    </source>
</evidence>
<dbReference type="SMART" id="SM00175">
    <property type="entry name" value="RAB"/>
    <property type="match status" value="1"/>
</dbReference>
<protein>
    <submittedName>
        <fullName evidence="4">Uncharacterized protein</fullName>
    </submittedName>
</protein>
<keyword evidence="3" id="KW-0342">GTP-binding</keyword>
<dbReference type="Proteomes" id="UP001234581">
    <property type="component" value="Unassembled WGS sequence"/>
</dbReference>
<accession>A0AAD8DJN7</accession>
<name>A0AAD8DJN7_9FUNG</name>
<sequence length="191" mass="21508">MVKKPVSRRFVIVGDGACGKTCLLVVYAAGRFPTEYVPTAFDTFVKTTHVDGRQVNLELWDTAGQELYDRLRMLAYPDSDVILIAYDISDPETLANVPEKWLPEVQYYCGSSTFFLVGCKRDLRDDPETLEALRERGMTTVSYQQGQAMADTIRAMGYYECSAKLNQDVAQVFEQAARATLNKRSFSCVLL</sequence>